<evidence type="ECO:0000313" key="3">
    <source>
        <dbReference type="Proteomes" id="UP001168640"/>
    </source>
</evidence>
<evidence type="ECO:0000313" key="2">
    <source>
        <dbReference type="EMBL" id="MDO3720634.1"/>
    </source>
</evidence>
<dbReference type="RefSeq" id="WP_302908782.1">
    <property type="nucleotide sequence ID" value="NZ_JAUMIS010000001.1"/>
</dbReference>
<gene>
    <name evidence="2" type="ORF">QVZ43_02800</name>
</gene>
<keyword evidence="1" id="KW-0812">Transmembrane</keyword>
<sequence length="60" mass="6813">MGTLLTILAILFLTLIVIIPLLEKFAAKGGEPKNYGHLTRWFIPMIMLILVLQLLHHYLG</sequence>
<accession>A0ABT8VXA8</accession>
<comment type="caution">
    <text evidence="2">The sequence shown here is derived from an EMBL/GenBank/DDBJ whole genome shotgun (WGS) entry which is preliminary data.</text>
</comment>
<name>A0ABT8VXA8_9GAMM</name>
<evidence type="ECO:0000256" key="1">
    <source>
        <dbReference type="SAM" id="Phobius"/>
    </source>
</evidence>
<dbReference type="EMBL" id="JAUMIS010000001">
    <property type="protein sequence ID" value="MDO3720634.1"/>
    <property type="molecule type" value="Genomic_DNA"/>
</dbReference>
<keyword evidence="3" id="KW-1185">Reference proteome</keyword>
<protein>
    <submittedName>
        <fullName evidence="2">Uncharacterized protein</fullName>
    </submittedName>
</protein>
<organism evidence="2 3">
    <name type="scientific">Marinobacter suaedae</name>
    <dbReference type="NCBI Taxonomy" id="3057675"/>
    <lineage>
        <taxon>Bacteria</taxon>
        <taxon>Pseudomonadati</taxon>
        <taxon>Pseudomonadota</taxon>
        <taxon>Gammaproteobacteria</taxon>
        <taxon>Pseudomonadales</taxon>
        <taxon>Marinobacteraceae</taxon>
        <taxon>Marinobacter</taxon>
    </lineage>
</organism>
<proteinExistence type="predicted"/>
<keyword evidence="1" id="KW-1133">Transmembrane helix</keyword>
<keyword evidence="1" id="KW-0472">Membrane</keyword>
<dbReference type="Proteomes" id="UP001168640">
    <property type="component" value="Unassembled WGS sequence"/>
</dbReference>
<reference evidence="2" key="1">
    <citation type="submission" date="2023-07" db="EMBL/GenBank/DDBJ databases">
        <title>Marinobacter sp. chi1 genome sequencing and assembly.</title>
        <authorList>
            <person name="Park S."/>
        </authorList>
    </citation>
    <scope>NUCLEOTIDE SEQUENCE</scope>
    <source>
        <strain evidence="2">Chi1</strain>
    </source>
</reference>
<feature type="transmembrane region" description="Helical" evidence="1">
    <location>
        <begin position="42"/>
        <end position="59"/>
    </location>
</feature>